<keyword evidence="1" id="KW-1133">Transmembrane helix</keyword>
<keyword evidence="1" id="KW-0812">Transmembrane</keyword>
<name>A0A3Q9QT87_9BACI</name>
<proteinExistence type="predicted"/>
<evidence type="ECO:0000256" key="1">
    <source>
        <dbReference type="SAM" id="Phobius"/>
    </source>
</evidence>
<feature type="transmembrane region" description="Helical" evidence="1">
    <location>
        <begin position="108"/>
        <end position="125"/>
    </location>
</feature>
<reference evidence="2 3" key="1">
    <citation type="submission" date="2017-07" db="EMBL/GenBank/DDBJ databases">
        <title>The complete genome sequence of Bacillus mesonae strain H20-5, an efficient strain improving plant abiotic stress resistance.</title>
        <authorList>
            <person name="Kim S.Y."/>
            <person name="Song H."/>
            <person name="Sang M.K."/>
            <person name="Weon H.-Y."/>
            <person name="Song J."/>
        </authorList>
    </citation>
    <scope>NUCLEOTIDE SEQUENCE [LARGE SCALE GENOMIC DNA]</scope>
    <source>
        <strain evidence="2 3">H20-5</strain>
    </source>
</reference>
<feature type="transmembrane region" description="Helical" evidence="1">
    <location>
        <begin position="37"/>
        <end position="60"/>
    </location>
</feature>
<dbReference type="EMBL" id="CP022572">
    <property type="protein sequence ID" value="AZU61093.1"/>
    <property type="molecule type" value="Genomic_DNA"/>
</dbReference>
<organism evidence="2 3">
    <name type="scientific">Neobacillus mesonae</name>
    <dbReference type="NCBI Taxonomy" id="1193713"/>
    <lineage>
        <taxon>Bacteria</taxon>
        <taxon>Bacillati</taxon>
        <taxon>Bacillota</taxon>
        <taxon>Bacilli</taxon>
        <taxon>Bacillales</taxon>
        <taxon>Bacillaceae</taxon>
        <taxon>Neobacillus</taxon>
    </lineage>
</organism>
<dbReference type="OrthoDB" id="2662475at2"/>
<evidence type="ECO:0000313" key="2">
    <source>
        <dbReference type="EMBL" id="AZU61093.1"/>
    </source>
</evidence>
<dbReference type="KEGG" id="nmk:CHR53_07400"/>
<dbReference type="RefSeq" id="WP_127485961.1">
    <property type="nucleotide sequence ID" value="NZ_CP022572.1"/>
</dbReference>
<accession>A0A3Q9QT87</accession>
<dbReference type="Proteomes" id="UP000282892">
    <property type="component" value="Chromosome"/>
</dbReference>
<protein>
    <submittedName>
        <fullName evidence="2">Uncharacterized protein</fullName>
    </submittedName>
</protein>
<dbReference type="AlphaFoldDB" id="A0A3Q9QT87"/>
<keyword evidence="3" id="KW-1185">Reference proteome</keyword>
<evidence type="ECO:0000313" key="3">
    <source>
        <dbReference type="Proteomes" id="UP000282892"/>
    </source>
</evidence>
<gene>
    <name evidence="2" type="ORF">CHR53_07400</name>
</gene>
<sequence>MKIQTVGTISEFLRESNAKQKEPFNAKVERHFKKYGLMYKIAGATVIILVAGGGFDYAFAAGSGIEAGAERLYVKLLSLGKWVIIFKGGFDTIKHMASGDFDAAKKGFLSYLIVYIFLFGLPWAMDEIDAIFKEMRANEVSTYR</sequence>
<keyword evidence="1" id="KW-0472">Membrane</keyword>